<evidence type="ECO:0000256" key="6">
    <source>
        <dbReference type="ARBA" id="ARBA00015188"/>
    </source>
</evidence>
<dbReference type="Gene3D" id="3.30.43.10">
    <property type="entry name" value="Uridine Diphospho-n-acetylenolpyruvylglucosamine Reductase, domain 2"/>
    <property type="match status" value="1"/>
</dbReference>
<feature type="active site" evidence="19">
    <location>
        <position position="331"/>
    </location>
</feature>
<comment type="pathway">
    <text evidence="4 19">Cell wall biogenesis; peptidoglycan biosynthesis.</text>
</comment>
<dbReference type="HAMAP" id="MF_00037">
    <property type="entry name" value="MurB"/>
    <property type="match status" value="1"/>
</dbReference>
<dbReference type="GO" id="GO:0071949">
    <property type="term" value="F:FAD binding"/>
    <property type="evidence" value="ECO:0007669"/>
    <property type="project" value="InterPro"/>
</dbReference>
<feature type="active site" description="Proton donor" evidence="19">
    <location>
        <position position="235"/>
    </location>
</feature>
<dbReference type="InterPro" id="IPR016169">
    <property type="entry name" value="FAD-bd_PCMH_sub2"/>
</dbReference>
<keyword evidence="7 19" id="KW-0963">Cytoplasm</keyword>
<dbReference type="NCBIfam" id="TIGR00179">
    <property type="entry name" value="murB"/>
    <property type="match status" value="1"/>
</dbReference>
<evidence type="ECO:0000256" key="8">
    <source>
        <dbReference type="ARBA" id="ARBA00022618"/>
    </source>
</evidence>
<evidence type="ECO:0000256" key="17">
    <source>
        <dbReference type="ARBA" id="ARBA00031026"/>
    </source>
</evidence>
<evidence type="ECO:0000256" key="9">
    <source>
        <dbReference type="ARBA" id="ARBA00022630"/>
    </source>
</evidence>
<evidence type="ECO:0000256" key="7">
    <source>
        <dbReference type="ARBA" id="ARBA00022490"/>
    </source>
</evidence>
<comment type="cofactor">
    <cofactor evidence="1 19">
        <name>FAD</name>
        <dbReference type="ChEBI" id="CHEBI:57692"/>
    </cofactor>
</comment>
<dbReference type="Pfam" id="PF02873">
    <property type="entry name" value="MurB_C"/>
    <property type="match status" value="1"/>
</dbReference>
<dbReference type="GO" id="GO:0008762">
    <property type="term" value="F:UDP-N-acetylmuramate dehydrogenase activity"/>
    <property type="evidence" value="ECO:0007669"/>
    <property type="project" value="UniProtKB-UniRule"/>
</dbReference>
<keyword evidence="10 19" id="KW-0274">FAD</keyword>
<evidence type="ECO:0000256" key="16">
    <source>
        <dbReference type="ARBA" id="ARBA00023316"/>
    </source>
</evidence>
<evidence type="ECO:0000256" key="5">
    <source>
        <dbReference type="ARBA" id="ARBA00012518"/>
    </source>
</evidence>
<comment type="catalytic activity">
    <reaction evidence="18 19">
        <text>UDP-N-acetyl-alpha-D-muramate + NADP(+) = UDP-N-acetyl-3-O-(1-carboxyvinyl)-alpha-D-glucosamine + NADPH + H(+)</text>
        <dbReference type="Rhea" id="RHEA:12248"/>
        <dbReference type="ChEBI" id="CHEBI:15378"/>
        <dbReference type="ChEBI" id="CHEBI:57783"/>
        <dbReference type="ChEBI" id="CHEBI:58349"/>
        <dbReference type="ChEBI" id="CHEBI:68483"/>
        <dbReference type="ChEBI" id="CHEBI:70757"/>
        <dbReference type="EC" id="1.3.1.98"/>
    </reaction>
</comment>
<dbReference type="InterPro" id="IPR036318">
    <property type="entry name" value="FAD-bd_PCMH-like_sf"/>
</dbReference>
<dbReference type="PANTHER" id="PTHR21071">
    <property type="entry name" value="UDP-N-ACETYLENOLPYRUVOYLGLUCOSAMINE REDUCTASE"/>
    <property type="match status" value="1"/>
</dbReference>
<reference evidence="21 24" key="1">
    <citation type="submission" date="2021-11" db="EMBL/GenBank/DDBJ databases">
        <title>Draft genome sequence of Capnocytophaga sp. strain KC07075 isolated from cat oral cavity.</title>
        <authorList>
            <person name="Suzuki M."/>
            <person name="Imaoka K."/>
            <person name="Kimura M."/>
            <person name="Morikawa S."/>
            <person name="Maeda K."/>
        </authorList>
    </citation>
    <scope>NUCLEOTIDE SEQUENCE</scope>
    <source>
        <strain evidence="21">KC07075</strain>
        <strain evidence="22 24">KC07079</strain>
    </source>
</reference>
<protein>
    <recommendedName>
        <fullName evidence="6 19">UDP-N-acetylenolpyruvoylglucosamine reductase</fullName>
        <ecNumber evidence="5 19">1.3.1.98</ecNumber>
    </recommendedName>
    <alternativeName>
        <fullName evidence="17 19">UDP-N-acetylmuramate dehydrogenase</fullName>
    </alternativeName>
</protein>
<evidence type="ECO:0000259" key="20">
    <source>
        <dbReference type="PROSITE" id="PS51387"/>
    </source>
</evidence>
<dbReference type="SUPFAM" id="SSF56194">
    <property type="entry name" value="Uridine diphospho-N-Acetylenolpyruvylglucosamine reductase, MurB, C-terminal domain"/>
    <property type="match status" value="1"/>
</dbReference>
<evidence type="ECO:0000313" key="23">
    <source>
        <dbReference type="Proteomes" id="UP001207736"/>
    </source>
</evidence>
<keyword evidence="8 19" id="KW-0132">Cell division</keyword>
<dbReference type="EMBL" id="BQKA01000034">
    <property type="protein sequence ID" value="GJM50915.1"/>
    <property type="molecule type" value="Genomic_DNA"/>
</dbReference>
<dbReference type="EC" id="1.3.1.98" evidence="5 19"/>
<dbReference type="InterPro" id="IPR016167">
    <property type="entry name" value="FAD-bd_PCMH_sub1"/>
</dbReference>
<evidence type="ECO:0000256" key="4">
    <source>
        <dbReference type="ARBA" id="ARBA00004752"/>
    </source>
</evidence>
<dbReference type="GO" id="GO:0051301">
    <property type="term" value="P:cell division"/>
    <property type="evidence" value="ECO:0007669"/>
    <property type="project" value="UniProtKB-KW"/>
</dbReference>
<dbReference type="PROSITE" id="PS51387">
    <property type="entry name" value="FAD_PCMH"/>
    <property type="match status" value="1"/>
</dbReference>
<evidence type="ECO:0000313" key="22">
    <source>
        <dbReference type="EMBL" id="GJM53759.1"/>
    </source>
</evidence>
<dbReference type="AlphaFoldDB" id="A0AAV5AYG1"/>
<dbReference type="GO" id="GO:0009252">
    <property type="term" value="P:peptidoglycan biosynthetic process"/>
    <property type="evidence" value="ECO:0007669"/>
    <property type="project" value="UniProtKB-UniRule"/>
</dbReference>
<keyword evidence="15 19" id="KW-0131">Cell cycle</keyword>
<dbReference type="Pfam" id="PF01565">
    <property type="entry name" value="FAD_binding_4"/>
    <property type="match status" value="1"/>
</dbReference>
<keyword evidence="12 19" id="KW-0133">Cell shape</keyword>
<dbReference type="NCBIfam" id="NF010478">
    <property type="entry name" value="PRK13903.1"/>
    <property type="match status" value="1"/>
</dbReference>
<dbReference type="Proteomes" id="UP001207736">
    <property type="component" value="Unassembled WGS sequence"/>
</dbReference>
<dbReference type="InterPro" id="IPR011601">
    <property type="entry name" value="MurB_C"/>
</dbReference>
<evidence type="ECO:0000256" key="15">
    <source>
        <dbReference type="ARBA" id="ARBA00023306"/>
    </source>
</evidence>
<dbReference type="Proteomes" id="UP001208692">
    <property type="component" value="Unassembled WGS sequence"/>
</dbReference>
<name>A0AAV5AYG1_9FLAO</name>
<dbReference type="SUPFAM" id="SSF56176">
    <property type="entry name" value="FAD-binding/transporter-associated domain-like"/>
    <property type="match status" value="1"/>
</dbReference>
<evidence type="ECO:0000256" key="13">
    <source>
        <dbReference type="ARBA" id="ARBA00022984"/>
    </source>
</evidence>
<accession>A0AAV5AYG1</accession>
<keyword evidence="11 19" id="KW-0521">NADP</keyword>
<dbReference type="Gene3D" id="3.30.465.10">
    <property type="match status" value="1"/>
</dbReference>
<evidence type="ECO:0000256" key="1">
    <source>
        <dbReference type="ARBA" id="ARBA00001974"/>
    </source>
</evidence>
<gene>
    <name evidence="19 21" type="primary">murB</name>
    <name evidence="21" type="ORF">RCZ15_18880</name>
    <name evidence="22" type="ORF">RCZ16_20750</name>
</gene>
<evidence type="ECO:0000256" key="12">
    <source>
        <dbReference type="ARBA" id="ARBA00022960"/>
    </source>
</evidence>
<feature type="active site" evidence="19">
    <location>
        <position position="160"/>
    </location>
</feature>
<proteinExistence type="inferred from homology"/>
<comment type="similarity">
    <text evidence="19">Belongs to the MurB family.</text>
</comment>
<comment type="caution">
    <text evidence="21">The sequence shown here is derived from an EMBL/GenBank/DDBJ whole genome shotgun (WGS) entry which is preliminary data.</text>
</comment>
<dbReference type="InterPro" id="IPR003170">
    <property type="entry name" value="MurB"/>
</dbReference>
<evidence type="ECO:0000256" key="11">
    <source>
        <dbReference type="ARBA" id="ARBA00022857"/>
    </source>
</evidence>
<evidence type="ECO:0000256" key="19">
    <source>
        <dbReference type="HAMAP-Rule" id="MF_00037"/>
    </source>
</evidence>
<keyword evidence="24" id="KW-1185">Reference proteome</keyword>
<evidence type="ECO:0000256" key="2">
    <source>
        <dbReference type="ARBA" id="ARBA00003921"/>
    </source>
</evidence>
<evidence type="ECO:0000256" key="18">
    <source>
        <dbReference type="ARBA" id="ARBA00048914"/>
    </source>
</evidence>
<evidence type="ECO:0000256" key="10">
    <source>
        <dbReference type="ARBA" id="ARBA00022827"/>
    </source>
</evidence>
<dbReference type="GO" id="GO:0071555">
    <property type="term" value="P:cell wall organization"/>
    <property type="evidence" value="ECO:0007669"/>
    <property type="project" value="UniProtKB-KW"/>
</dbReference>
<keyword evidence="16 19" id="KW-0961">Cell wall biogenesis/degradation</keyword>
<comment type="subcellular location">
    <subcellularLocation>
        <location evidence="3 19">Cytoplasm</location>
    </subcellularLocation>
</comment>
<keyword evidence="9 19" id="KW-0285">Flavoprotein</keyword>
<keyword evidence="13 19" id="KW-0573">Peptidoglycan synthesis</keyword>
<evidence type="ECO:0000256" key="3">
    <source>
        <dbReference type="ARBA" id="ARBA00004496"/>
    </source>
</evidence>
<dbReference type="RefSeq" id="WP_264847221.1">
    <property type="nucleotide sequence ID" value="NZ_BPMA01000044.1"/>
</dbReference>
<evidence type="ECO:0000256" key="14">
    <source>
        <dbReference type="ARBA" id="ARBA00023002"/>
    </source>
</evidence>
<dbReference type="GO" id="GO:0005829">
    <property type="term" value="C:cytosol"/>
    <property type="evidence" value="ECO:0007669"/>
    <property type="project" value="TreeGrafter"/>
</dbReference>
<feature type="domain" description="FAD-binding PCMH-type" evidence="20">
    <location>
        <begin position="17"/>
        <end position="184"/>
    </location>
</feature>
<sequence>MKIQTHISLKPYNTFGVNTMASKFIEVFSIEELSEILQKYDKIFVLGGGSNLLLTQDITIPVVKINLRGITIDKQDDDFVWITAQAGENWHQFVMYCISQGYGGVENLSLIPGNVGTTPVQNIGAYGVEIKDVLYSCRAMSVTDQHLRDFTAEECQFGYRESVFKKALKGQYVIVSVTFKLTKRNHVLRTSYGAIGQYLANKGIEQPTIQSISEAVIAIRQSKLPDPKELGNSGSFFKNPIIDIATFNRLKEKYTTMPQYSVSDSEVKVPAGWLIEACGLKGYRQGDAGVHKEQALVLVNYGKATGKEIFDLAKYVQQQVLDTFGIRLEMEVNVV</sequence>
<dbReference type="InterPro" id="IPR016166">
    <property type="entry name" value="FAD-bd_PCMH"/>
</dbReference>
<dbReference type="PANTHER" id="PTHR21071:SF4">
    <property type="entry name" value="UDP-N-ACETYLENOLPYRUVOYLGLUCOSAMINE REDUCTASE"/>
    <property type="match status" value="1"/>
</dbReference>
<dbReference type="EMBL" id="BQKB01000049">
    <property type="protein sequence ID" value="GJM53759.1"/>
    <property type="molecule type" value="Genomic_DNA"/>
</dbReference>
<dbReference type="NCBIfam" id="NF000755">
    <property type="entry name" value="PRK00046.1"/>
    <property type="match status" value="1"/>
</dbReference>
<dbReference type="InterPro" id="IPR036635">
    <property type="entry name" value="MurB_C_sf"/>
</dbReference>
<dbReference type="Gene3D" id="3.90.78.10">
    <property type="entry name" value="UDP-N-acetylenolpyruvoylglucosamine reductase, C-terminal domain"/>
    <property type="match status" value="1"/>
</dbReference>
<keyword evidence="14 19" id="KW-0560">Oxidoreductase</keyword>
<comment type="function">
    <text evidence="2 19">Cell wall formation.</text>
</comment>
<dbReference type="InterPro" id="IPR006094">
    <property type="entry name" value="Oxid_FAD_bind_N"/>
</dbReference>
<organism evidence="21 23">
    <name type="scientific">Capnocytophaga catalasegens</name>
    <dbReference type="NCBI Taxonomy" id="1004260"/>
    <lineage>
        <taxon>Bacteria</taxon>
        <taxon>Pseudomonadati</taxon>
        <taxon>Bacteroidota</taxon>
        <taxon>Flavobacteriia</taxon>
        <taxon>Flavobacteriales</taxon>
        <taxon>Flavobacteriaceae</taxon>
        <taxon>Capnocytophaga</taxon>
    </lineage>
</organism>
<evidence type="ECO:0000313" key="21">
    <source>
        <dbReference type="EMBL" id="GJM50915.1"/>
    </source>
</evidence>
<evidence type="ECO:0000313" key="24">
    <source>
        <dbReference type="Proteomes" id="UP001208692"/>
    </source>
</evidence>
<dbReference type="GO" id="GO:0008360">
    <property type="term" value="P:regulation of cell shape"/>
    <property type="evidence" value="ECO:0007669"/>
    <property type="project" value="UniProtKB-KW"/>
</dbReference>